<dbReference type="HAMAP" id="MF_00096">
    <property type="entry name" value="MutS"/>
    <property type="match status" value="1"/>
</dbReference>
<evidence type="ECO:0000256" key="4">
    <source>
        <dbReference type="ARBA" id="ARBA00022840"/>
    </source>
</evidence>
<dbReference type="InterPro" id="IPR007861">
    <property type="entry name" value="DNA_mismatch_repair_MutS_clamp"/>
</dbReference>
<accession>A0ABS2PBL1</accession>
<comment type="caution">
    <text evidence="10">The sequence shown here is derived from an EMBL/GenBank/DDBJ whole genome shotgun (WGS) entry which is preliminary data.</text>
</comment>
<keyword evidence="2 7" id="KW-0547">Nucleotide-binding</keyword>
<dbReference type="SUPFAM" id="SSF48334">
    <property type="entry name" value="DNA repair protein MutS, domain III"/>
    <property type="match status" value="1"/>
</dbReference>
<feature type="domain" description="DNA mismatch repair proteins mutS family" evidence="9">
    <location>
        <begin position="675"/>
        <end position="691"/>
    </location>
</feature>
<dbReference type="SMART" id="SM00534">
    <property type="entry name" value="MUTSac"/>
    <property type="match status" value="1"/>
</dbReference>
<evidence type="ECO:0000256" key="3">
    <source>
        <dbReference type="ARBA" id="ARBA00022763"/>
    </source>
</evidence>
<keyword evidence="6 7" id="KW-0234">DNA repair</keyword>
<comment type="function">
    <text evidence="7">This protein is involved in the repair of mismatches in DNA. It is possible that it carries out the mismatch recognition step. This protein has a weak ATPase activity.</text>
</comment>
<dbReference type="PIRSF" id="PIRSF037677">
    <property type="entry name" value="DNA_mis_repair_Msh6"/>
    <property type="match status" value="1"/>
</dbReference>
<dbReference type="NCBIfam" id="NF003810">
    <property type="entry name" value="PRK05399.1"/>
    <property type="match status" value="1"/>
</dbReference>
<dbReference type="SUPFAM" id="SSF52540">
    <property type="entry name" value="P-loop containing nucleoside triphosphate hydrolases"/>
    <property type="match status" value="1"/>
</dbReference>
<reference evidence="10 11" key="1">
    <citation type="submission" date="2021-01" db="EMBL/GenBank/DDBJ databases">
        <title>Genomic Encyclopedia of Type Strains, Phase IV (KMG-IV): sequencing the most valuable type-strain genomes for metagenomic binning, comparative biology and taxonomic classification.</title>
        <authorList>
            <person name="Goeker M."/>
        </authorList>
    </citation>
    <scope>NUCLEOTIDE SEQUENCE [LARGE SCALE GENOMIC DNA]</scope>
    <source>
        <strain evidence="10 11">DSM 25540</strain>
    </source>
</reference>
<evidence type="ECO:0000256" key="5">
    <source>
        <dbReference type="ARBA" id="ARBA00023125"/>
    </source>
</evidence>
<dbReference type="SUPFAM" id="SSF55271">
    <property type="entry name" value="DNA repair protein MutS, domain I"/>
    <property type="match status" value="1"/>
</dbReference>
<keyword evidence="5 7" id="KW-0238">DNA-binding</keyword>
<feature type="binding site" evidence="7">
    <location>
        <begin position="601"/>
        <end position="608"/>
    </location>
    <ligand>
        <name>ATP</name>
        <dbReference type="ChEBI" id="CHEBI:30616"/>
    </ligand>
</feature>
<evidence type="ECO:0000256" key="6">
    <source>
        <dbReference type="ARBA" id="ARBA00023204"/>
    </source>
</evidence>
<dbReference type="InterPro" id="IPR027417">
    <property type="entry name" value="P-loop_NTPase"/>
</dbReference>
<keyword evidence="4 7" id="KW-0067">ATP-binding</keyword>
<dbReference type="Pfam" id="PF05190">
    <property type="entry name" value="MutS_IV"/>
    <property type="match status" value="1"/>
</dbReference>
<dbReference type="InterPro" id="IPR000432">
    <property type="entry name" value="DNA_mismatch_repair_MutS_C"/>
</dbReference>
<dbReference type="RefSeq" id="WP_204697012.1">
    <property type="nucleotide sequence ID" value="NZ_JAFBEC010000004.1"/>
</dbReference>
<dbReference type="InterPro" id="IPR007695">
    <property type="entry name" value="DNA_mismatch_repair_MutS-lik_N"/>
</dbReference>
<sequence length="859" mass="98237">MAQQTPMMQQYLSIKSEYKDAFLFFRLGDFYELFHEDAIQAAQLLEITLTKRGKGDDAIPMCGVPYHSAESYIDKIIEKGYKIAVCEQVEDPREAKGVVKRDVVRVITPGTVMEGRALSAEENHYIAALSFHKDKIAYAKSDLTTGETEAGIVTDELVELERVLFIDGMKELIVSHDYPGDLKSWLKAVPFTVSFDDQDTIPEPLQSLYDGQDEAVEKAVGRVWSYLSETQKRSLDHLQPVTVRMSQQFMQMDAHTRRNLELTSSLIDRTKKGTLFGLLDETKTAMGSRRLRRWIESPLYHQQAIERRLELVNKLKDEMLERVNIQDALQNVYDLERLVGKVAYGNVNARELVQLKRSLQQAPSIFEAVNKLGIEGRAVTKEAELCEALADHLQNALVDEPPISTKDGGMIRKGFHEQLDEYREANENGKTWLSNLEREEREKSSIKTLKIGYNRVFGYYLEVSRGQSHLVPDYFERKQTLTNAERYVTPELKDMERKILDAQEKMEVLEYDLFVQIRETTKAQITKIQQLAKVISYIDVLQGFAVVSENRRFTRPSFTDDRTLNLVNSRHPVVEVTIPAGDYVANDVHLHEEREMLLITGPNMAGKSTYMRQVAIISIMAQIGCYVPSDTAQLPRFDRIFTRIGAADDLVSGQSTFMVEMVETEYALNQATNNSLILLDEIGRGTSTYDGMALAQAIIEFIHERVRAKTLFSTHYHELTVLEEELETLDNVHVKAEEEDGNVVFLHRVEKGRADKSYGIHVAKLASLPTEVTDRAETLLKTYESGQPTAPVQERTEPMPDEQLTLFEEPKRAEKVKEPKPTTDRELAQLKEELQQLDVLHLTPFEALEKLYEWQRKLR</sequence>
<dbReference type="PROSITE" id="PS00486">
    <property type="entry name" value="DNA_MISMATCH_REPAIR_2"/>
    <property type="match status" value="1"/>
</dbReference>
<dbReference type="InterPro" id="IPR045076">
    <property type="entry name" value="MutS"/>
</dbReference>
<proteinExistence type="inferred from homology"/>
<dbReference type="Gene3D" id="3.30.420.110">
    <property type="entry name" value="MutS, connector domain"/>
    <property type="match status" value="1"/>
</dbReference>
<dbReference type="EMBL" id="JAFBEC010000004">
    <property type="protein sequence ID" value="MBM7632667.1"/>
    <property type="molecule type" value="Genomic_DNA"/>
</dbReference>
<dbReference type="Proteomes" id="UP000741863">
    <property type="component" value="Unassembled WGS sequence"/>
</dbReference>
<dbReference type="InterPro" id="IPR007696">
    <property type="entry name" value="DNA_mismatch_repair_MutS_core"/>
</dbReference>
<dbReference type="SUPFAM" id="SSF53150">
    <property type="entry name" value="DNA repair protein MutS, domain II"/>
    <property type="match status" value="1"/>
</dbReference>
<evidence type="ECO:0000259" key="9">
    <source>
        <dbReference type="PROSITE" id="PS00486"/>
    </source>
</evidence>
<dbReference type="CDD" id="cd03284">
    <property type="entry name" value="ABC_MutS1"/>
    <property type="match status" value="1"/>
</dbReference>
<organism evidence="10 11">
    <name type="scientific">Geomicrobium sediminis</name>
    <dbReference type="NCBI Taxonomy" id="1347788"/>
    <lineage>
        <taxon>Bacteria</taxon>
        <taxon>Bacillati</taxon>
        <taxon>Bacillota</taxon>
        <taxon>Bacilli</taxon>
        <taxon>Bacillales</taxon>
        <taxon>Geomicrobium</taxon>
    </lineage>
</organism>
<name>A0ABS2PBL1_9BACL</name>
<dbReference type="Pfam" id="PF01624">
    <property type="entry name" value="MutS_I"/>
    <property type="match status" value="1"/>
</dbReference>
<dbReference type="PANTHER" id="PTHR11361:SF34">
    <property type="entry name" value="DNA MISMATCH REPAIR PROTEIN MSH1, MITOCHONDRIAL"/>
    <property type="match status" value="1"/>
</dbReference>
<evidence type="ECO:0000256" key="1">
    <source>
        <dbReference type="ARBA" id="ARBA00006271"/>
    </source>
</evidence>
<dbReference type="InterPro" id="IPR005748">
    <property type="entry name" value="DNA_mismatch_repair_MutS"/>
</dbReference>
<dbReference type="Gene3D" id="3.40.50.300">
    <property type="entry name" value="P-loop containing nucleotide triphosphate hydrolases"/>
    <property type="match status" value="1"/>
</dbReference>
<evidence type="ECO:0000256" key="2">
    <source>
        <dbReference type="ARBA" id="ARBA00022741"/>
    </source>
</evidence>
<protein>
    <recommendedName>
        <fullName evidence="7 8">DNA mismatch repair protein MutS</fullName>
    </recommendedName>
</protein>
<dbReference type="InterPro" id="IPR016151">
    <property type="entry name" value="DNA_mismatch_repair_MutS_N"/>
</dbReference>
<keyword evidence="3 7" id="KW-0227">DNA damage</keyword>
<comment type="similarity">
    <text evidence="1 7">Belongs to the DNA mismatch repair MutS family.</text>
</comment>
<evidence type="ECO:0000256" key="7">
    <source>
        <dbReference type="HAMAP-Rule" id="MF_00096"/>
    </source>
</evidence>
<gene>
    <name evidence="7" type="primary">mutS</name>
    <name evidence="10" type="ORF">JOD17_001761</name>
</gene>
<dbReference type="InterPro" id="IPR036187">
    <property type="entry name" value="DNA_mismatch_repair_MutS_sf"/>
</dbReference>
<dbReference type="InterPro" id="IPR017261">
    <property type="entry name" value="DNA_mismatch_repair_MutS/MSH"/>
</dbReference>
<dbReference type="NCBIfam" id="TIGR01070">
    <property type="entry name" value="mutS1"/>
    <property type="match status" value="1"/>
</dbReference>
<keyword evidence="11" id="KW-1185">Reference proteome</keyword>
<dbReference type="Pfam" id="PF00488">
    <property type="entry name" value="MutS_V"/>
    <property type="match status" value="1"/>
</dbReference>
<dbReference type="Gene3D" id="3.40.1170.10">
    <property type="entry name" value="DNA repair protein MutS, domain I"/>
    <property type="match status" value="1"/>
</dbReference>
<evidence type="ECO:0000313" key="11">
    <source>
        <dbReference type="Proteomes" id="UP000741863"/>
    </source>
</evidence>
<dbReference type="Pfam" id="PF05192">
    <property type="entry name" value="MutS_III"/>
    <property type="match status" value="1"/>
</dbReference>
<dbReference type="SMART" id="SM00533">
    <property type="entry name" value="MUTSd"/>
    <property type="match status" value="1"/>
</dbReference>
<dbReference type="InterPro" id="IPR036678">
    <property type="entry name" value="MutS_con_dom_sf"/>
</dbReference>
<evidence type="ECO:0000313" key="10">
    <source>
        <dbReference type="EMBL" id="MBM7632667.1"/>
    </source>
</evidence>
<dbReference type="PANTHER" id="PTHR11361">
    <property type="entry name" value="DNA MISMATCH REPAIR PROTEIN MUTS FAMILY MEMBER"/>
    <property type="match status" value="1"/>
</dbReference>
<evidence type="ECO:0000256" key="8">
    <source>
        <dbReference type="NCBIfam" id="TIGR01070"/>
    </source>
</evidence>
<dbReference type="Gene3D" id="1.10.1420.10">
    <property type="match status" value="2"/>
</dbReference>